<proteinExistence type="predicted"/>
<dbReference type="Gene3D" id="3.40.50.360">
    <property type="match status" value="1"/>
</dbReference>
<gene>
    <name evidence="4" type="ORF">C8N44_13517</name>
</gene>
<dbReference type="PANTHER" id="PTHR39201:SF1">
    <property type="entry name" value="FLAVODOXIN-LIKE DOMAIN-CONTAINING PROTEIN"/>
    <property type="match status" value="1"/>
</dbReference>
<protein>
    <submittedName>
        <fullName evidence="4">Flavodoxin</fullName>
    </submittedName>
</protein>
<dbReference type="EMBL" id="QBKN01000035">
    <property type="protein sequence ID" value="PTX40297.1"/>
    <property type="molecule type" value="Genomic_DNA"/>
</dbReference>
<dbReference type="InterPro" id="IPR008254">
    <property type="entry name" value="Flavodoxin/NO_synth"/>
</dbReference>
<dbReference type="AlphaFoldDB" id="A0A2T6A8Z4"/>
<feature type="domain" description="Flavodoxin-like" evidence="3">
    <location>
        <begin position="38"/>
        <end position="178"/>
    </location>
</feature>
<evidence type="ECO:0000313" key="5">
    <source>
        <dbReference type="Proteomes" id="UP000244069"/>
    </source>
</evidence>
<dbReference type="Pfam" id="PF12682">
    <property type="entry name" value="Flavodoxin_4"/>
    <property type="match status" value="1"/>
</dbReference>
<name>A0A2T6A8Z4_9RHOB</name>
<keyword evidence="5" id="KW-1185">Reference proteome</keyword>
<reference evidence="4 5" key="1">
    <citation type="submission" date="2018-04" db="EMBL/GenBank/DDBJ databases">
        <title>Genomic Encyclopedia of Archaeal and Bacterial Type Strains, Phase II (KMG-II): from individual species to whole genera.</title>
        <authorList>
            <person name="Goeker M."/>
        </authorList>
    </citation>
    <scope>NUCLEOTIDE SEQUENCE [LARGE SCALE GENOMIC DNA]</scope>
    <source>
        <strain evidence="4 5">DSM 29329</strain>
    </source>
</reference>
<evidence type="ECO:0000256" key="2">
    <source>
        <dbReference type="ARBA" id="ARBA00022643"/>
    </source>
</evidence>
<keyword evidence="1" id="KW-0285">Flavoprotein</keyword>
<dbReference type="GO" id="GO:0010181">
    <property type="term" value="F:FMN binding"/>
    <property type="evidence" value="ECO:0007669"/>
    <property type="project" value="InterPro"/>
</dbReference>
<dbReference type="RefSeq" id="WP_107978567.1">
    <property type="nucleotide sequence ID" value="NZ_BMEZ01000034.1"/>
</dbReference>
<evidence type="ECO:0000259" key="3">
    <source>
        <dbReference type="Pfam" id="PF12682"/>
    </source>
</evidence>
<sequence length="197" mass="21523">MTSFHDLNRRETLMGLLAPAVVAGQVRAARTAGAGADILVAYTTRSGNTRVVAETLARDFQADLFEIRTAAPYPADYEEHVALAQRQRDAKATPRLTAEVETPDRYGTVFLAFPIWGEDIPAPIRTFLTQTDLKGRRVFPCITHGGYGPGDALETLARLAPDADLQPAFIQRCDAERDTLNLIRDWTGALAEPAGSR</sequence>
<comment type="caution">
    <text evidence="4">The sequence shown here is derived from an EMBL/GenBank/DDBJ whole genome shotgun (WGS) entry which is preliminary data.</text>
</comment>
<dbReference type="InterPro" id="IPR029039">
    <property type="entry name" value="Flavoprotein-like_sf"/>
</dbReference>
<evidence type="ECO:0000313" key="4">
    <source>
        <dbReference type="EMBL" id="PTX40297.1"/>
    </source>
</evidence>
<dbReference type="PANTHER" id="PTHR39201">
    <property type="entry name" value="EXPORTED PROTEIN-RELATED"/>
    <property type="match status" value="1"/>
</dbReference>
<dbReference type="Proteomes" id="UP000244069">
    <property type="component" value="Unassembled WGS sequence"/>
</dbReference>
<dbReference type="OrthoDB" id="9806505at2"/>
<evidence type="ECO:0000256" key="1">
    <source>
        <dbReference type="ARBA" id="ARBA00022630"/>
    </source>
</evidence>
<dbReference type="SUPFAM" id="SSF52218">
    <property type="entry name" value="Flavoproteins"/>
    <property type="match status" value="1"/>
</dbReference>
<accession>A0A2T6A8Z4</accession>
<keyword evidence="2" id="KW-0288">FMN</keyword>
<organism evidence="4 5">
    <name type="scientific">Allosediminivita pacifica</name>
    <dbReference type="NCBI Taxonomy" id="1267769"/>
    <lineage>
        <taxon>Bacteria</taxon>
        <taxon>Pseudomonadati</taxon>
        <taxon>Pseudomonadota</taxon>
        <taxon>Alphaproteobacteria</taxon>
        <taxon>Rhodobacterales</taxon>
        <taxon>Paracoccaceae</taxon>
        <taxon>Allosediminivita</taxon>
    </lineage>
</organism>